<evidence type="ECO:0000256" key="3">
    <source>
        <dbReference type="ARBA" id="ARBA00022705"/>
    </source>
</evidence>
<keyword evidence="3" id="KW-0235">DNA replication</keyword>
<feature type="domain" description="Polymerase/histidinol phosphatase N-terminal" evidence="5">
    <location>
        <begin position="5"/>
        <end position="75"/>
    </location>
</feature>
<evidence type="ECO:0000313" key="7">
    <source>
        <dbReference type="Proteomes" id="UP000027778"/>
    </source>
</evidence>
<accession>A0A073K9F5</accession>
<organism evidence="6 7">
    <name type="scientific">Bacillus gaemokensis</name>
    <dbReference type="NCBI Taxonomy" id="574375"/>
    <lineage>
        <taxon>Bacteria</taxon>
        <taxon>Bacillati</taxon>
        <taxon>Bacillota</taxon>
        <taxon>Bacilli</taxon>
        <taxon>Bacillales</taxon>
        <taxon>Bacillaceae</taxon>
        <taxon>Bacillus</taxon>
        <taxon>Bacillus cereus group</taxon>
    </lineage>
</organism>
<dbReference type="InterPro" id="IPR003141">
    <property type="entry name" value="Pol/His_phosphatase_N"/>
</dbReference>
<keyword evidence="2" id="KW-0548">Nucleotidyltransferase</keyword>
<dbReference type="EMBL" id="JOTM01000011">
    <property type="protein sequence ID" value="KEK23909.1"/>
    <property type="molecule type" value="Genomic_DNA"/>
</dbReference>
<dbReference type="Proteomes" id="UP000027778">
    <property type="component" value="Unassembled WGS sequence"/>
</dbReference>
<evidence type="ECO:0000256" key="2">
    <source>
        <dbReference type="ARBA" id="ARBA00022695"/>
    </source>
</evidence>
<dbReference type="InterPro" id="IPR016195">
    <property type="entry name" value="Pol/histidinol_Pase-like"/>
</dbReference>
<dbReference type="GO" id="GO:0006260">
    <property type="term" value="P:DNA replication"/>
    <property type="evidence" value="ECO:0007669"/>
    <property type="project" value="UniProtKB-KW"/>
</dbReference>
<dbReference type="Pfam" id="PF07733">
    <property type="entry name" value="DNA_pol3_alpha"/>
    <property type="match status" value="1"/>
</dbReference>
<protein>
    <submittedName>
        <fullName evidence="6">DNA polymerase III subunit alpha</fullName>
    </submittedName>
</protein>
<dbReference type="RefSeq" id="WP_033675003.1">
    <property type="nucleotide sequence ID" value="NZ_JOTM01000011.1"/>
</dbReference>
<gene>
    <name evidence="6" type="ORF">BAGA_05630</name>
</gene>
<proteinExistence type="predicted"/>
<dbReference type="GO" id="GO:0008408">
    <property type="term" value="F:3'-5' exonuclease activity"/>
    <property type="evidence" value="ECO:0007669"/>
    <property type="project" value="InterPro"/>
</dbReference>
<keyword evidence="1" id="KW-0808">Transferase</keyword>
<evidence type="ECO:0000256" key="4">
    <source>
        <dbReference type="ARBA" id="ARBA00022932"/>
    </source>
</evidence>
<comment type="caution">
    <text evidence="6">The sequence shown here is derived from an EMBL/GenBank/DDBJ whole genome shotgun (WGS) entry which is preliminary data.</text>
</comment>
<keyword evidence="4" id="KW-0239">DNA-directed DNA polymerase</keyword>
<dbReference type="eggNOG" id="COG0587">
    <property type="taxonomic scope" value="Bacteria"/>
</dbReference>
<dbReference type="PANTHER" id="PTHR32294">
    <property type="entry name" value="DNA POLYMERASE III SUBUNIT ALPHA"/>
    <property type="match status" value="1"/>
</dbReference>
<name>A0A073K9F5_9BACI</name>
<dbReference type="InterPro" id="IPR040982">
    <property type="entry name" value="DNA_pol3_finger"/>
</dbReference>
<dbReference type="SUPFAM" id="SSF89550">
    <property type="entry name" value="PHP domain-like"/>
    <property type="match status" value="1"/>
</dbReference>
<evidence type="ECO:0000259" key="5">
    <source>
        <dbReference type="SMART" id="SM00481"/>
    </source>
</evidence>
<keyword evidence="7" id="KW-1185">Reference proteome</keyword>
<dbReference type="Gene3D" id="3.20.20.140">
    <property type="entry name" value="Metal-dependent hydrolases"/>
    <property type="match status" value="1"/>
</dbReference>
<sequence length="1125" mass="129323">MSVYTAIHLHTDLSNQSMVEVVNNYKQYIDKAVDMGMHSIAFTEHGNVLSHYNKKMYAEKNGLKYLHGCEIYVTMTLEEKVRDNFHMVLLARNFEGFKELNKMVSTAFNRKGNSYYYSPRISWEDIKNTSDNIIISTACLGGVIWQLHKNRTGSANSQVMLAEVVQWMTENKHRVFLEVQPHYHVEQIQYNKMLLNISERTGIRLVAGSDTHALNPEYDKARKVLQKAKRIKFTDEDSFDLSFHSYDRMVEMFKRQSIFTEAQIHEALQNTNVIADMVEPWEIDYSKKYPKLYDNPEEVFQKKISEGIVKRGIDKLPNHEKIVYAERIQHELEVYKANEAINYMLLEDDVKSYARSKGVRYGFGRGSVSGSIIAYLMEITHMNSIDRKLNFARFMSKERISLADIDTDFPPSQRPIVQDYLLNHPKLHCAKIITYNKIELLGAIRDVGRGLDMSLNEVDDIAKGIEESEQYYRDKYPELFYYVDLIQGTIVSIGAHACGIAVSPIPLDENMGLITVIDNKTKEPVTLTQINMKEIDAQNFVKLDILGLDTVETISNTVDLAGLKWEDILPENIDTEDEKVWNSVIDDNIGIFQWESDFAHQIYKDLFSNETIAKIKAVHPKFSYMDLFSLGNAILRPAGASYRDSVVQGEFYDNGHEALNKFLAPTLGRLAYQEQIIDFLVQFCGYSGGEADLVRRGIGKKDKALLDTLIPEIKARFISSMIKRYQTRNVVAEQISEPFIQVILDASNYGFSINHSDAYSAMGYVMAWLRYYYPLEFITANLNVNIGKQDKTTKLVEFAKSKGIALNGIKFRYSRSGYMFDKDTNSIYQGIEPIKYLNSAMADGLYELRDREYESFIDLLIDIKDGTRTVDLASLTEEEVTADDWDVYATGEEPPTITVHHVDFGNAKSIGYKEFLLQDLSKEELKELNKLEKHGGVRYVGTPVAINSRQMQILIALNFFSEFGGNRKLLKIFEFFEKTYSPKHKLKTKRERYTKTLQFEQDTIDESLSLVEQCTSELEFLGHIETINAEMPANILIMTEVLKHKTYTRAKAYQFSTGETREFKMGSRIYAQVPFEERDVIQIVNADVKPKNKKINGHWQPSPTEKEVWLKEITFIRKGVDSSGE</sequence>
<dbReference type="AlphaFoldDB" id="A0A073K9F5"/>
<dbReference type="InterPro" id="IPR004013">
    <property type="entry name" value="PHP_dom"/>
</dbReference>
<dbReference type="InterPro" id="IPR011708">
    <property type="entry name" value="DNA_pol3_alpha_NTPase_dom"/>
</dbReference>
<dbReference type="Pfam" id="PF02811">
    <property type="entry name" value="PHP"/>
    <property type="match status" value="1"/>
</dbReference>
<evidence type="ECO:0000256" key="1">
    <source>
        <dbReference type="ARBA" id="ARBA00022679"/>
    </source>
</evidence>
<evidence type="ECO:0000313" key="6">
    <source>
        <dbReference type="EMBL" id="KEK23909.1"/>
    </source>
</evidence>
<dbReference type="SMART" id="SM00481">
    <property type="entry name" value="POLIIIAc"/>
    <property type="match status" value="1"/>
</dbReference>
<dbReference type="Pfam" id="PF17657">
    <property type="entry name" value="DNA_pol3_finger"/>
    <property type="match status" value="1"/>
</dbReference>
<dbReference type="InterPro" id="IPR004805">
    <property type="entry name" value="DnaE2/DnaE/PolC"/>
</dbReference>
<reference evidence="6 7" key="1">
    <citation type="submission" date="2014-06" db="EMBL/GenBank/DDBJ databases">
        <title>Draft genome sequence of Bacillus gaemokensis JCM 15801 (MCCC 1A00707).</title>
        <authorList>
            <person name="Lai Q."/>
            <person name="Liu Y."/>
            <person name="Shao Z."/>
        </authorList>
    </citation>
    <scope>NUCLEOTIDE SEQUENCE [LARGE SCALE GENOMIC DNA]</scope>
    <source>
        <strain evidence="6 7">JCM 15801</strain>
    </source>
</reference>
<dbReference type="GO" id="GO:0003887">
    <property type="term" value="F:DNA-directed DNA polymerase activity"/>
    <property type="evidence" value="ECO:0007669"/>
    <property type="project" value="UniProtKB-KW"/>
</dbReference>